<dbReference type="EMBL" id="VVYJ01000006">
    <property type="protein sequence ID" value="KAA5476798.1"/>
    <property type="molecule type" value="Genomic_DNA"/>
</dbReference>
<dbReference type="RefSeq" id="WP_055256758.1">
    <property type="nucleotide sequence ID" value="NZ_CP081920.1"/>
</dbReference>
<organism evidence="1 2">
    <name type="scientific">Bacteroides caccae</name>
    <dbReference type="NCBI Taxonomy" id="47678"/>
    <lineage>
        <taxon>Bacteria</taxon>
        <taxon>Pseudomonadati</taxon>
        <taxon>Bacteroidota</taxon>
        <taxon>Bacteroidia</taxon>
        <taxon>Bacteroidales</taxon>
        <taxon>Bacteroidaceae</taxon>
        <taxon>Bacteroides</taxon>
    </lineage>
</organism>
<gene>
    <name evidence="1" type="ORF">F2Y39_12740</name>
</gene>
<accession>A0A6H9QD25</accession>
<evidence type="ECO:0000313" key="2">
    <source>
        <dbReference type="Proteomes" id="UP000427825"/>
    </source>
</evidence>
<reference evidence="1 2" key="1">
    <citation type="journal article" date="2019" name="Nat. Med.">
        <title>A library of human gut bacterial isolates paired with longitudinal multiomics data enables mechanistic microbiome research.</title>
        <authorList>
            <person name="Poyet M."/>
            <person name="Groussin M."/>
            <person name="Gibbons S.M."/>
            <person name="Avila-Pacheco J."/>
            <person name="Jiang X."/>
            <person name="Kearney S.M."/>
            <person name="Perrotta A.R."/>
            <person name="Berdy B."/>
            <person name="Zhao S."/>
            <person name="Lieberman T.D."/>
            <person name="Swanson P.K."/>
            <person name="Smith M."/>
            <person name="Roesemann S."/>
            <person name="Alexander J.E."/>
            <person name="Rich S.A."/>
            <person name="Livny J."/>
            <person name="Vlamakis H."/>
            <person name="Clish C."/>
            <person name="Bullock K."/>
            <person name="Deik A."/>
            <person name="Scott J."/>
            <person name="Pierce K.A."/>
            <person name="Xavier R.J."/>
            <person name="Alm E.J."/>
        </authorList>
    </citation>
    <scope>NUCLEOTIDE SEQUENCE [LARGE SCALE GENOMIC DNA]</scope>
    <source>
        <strain evidence="1 2">BIOML-A25</strain>
    </source>
</reference>
<name>A0A6H9QD25_9BACE</name>
<evidence type="ECO:0000313" key="1">
    <source>
        <dbReference type="EMBL" id="KAA5476798.1"/>
    </source>
</evidence>
<dbReference type="AlphaFoldDB" id="A0A6H9QD25"/>
<dbReference type="Proteomes" id="UP000427825">
    <property type="component" value="Unassembled WGS sequence"/>
</dbReference>
<protein>
    <submittedName>
        <fullName evidence="1">Uncharacterized protein</fullName>
    </submittedName>
</protein>
<proteinExistence type="predicted"/>
<sequence>MRECLYKEITSIIDRHSTWIDVGKTCRYVCFVVVSYNRIRVVPCRTLPLRAYHNKWHYNYGHLWFIPFPELDRAVAEMKKSNRLFKQRLLLNKLTIDDVEEIVYRATYGIIKLELSDIEY</sequence>
<comment type="caution">
    <text evidence="1">The sequence shown here is derived from an EMBL/GenBank/DDBJ whole genome shotgun (WGS) entry which is preliminary data.</text>
</comment>